<organism evidence="3 4">
    <name type="scientific">Pseudoglutamicibacter albus DNF00011</name>
    <dbReference type="NCBI Taxonomy" id="1401063"/>
    <lineage>
        <taxon>Bacteria</taxon>
        <taxon>Bacillati</taxon>
        <taxon>Actinomycetota</taxon>
        <taxon>Actinomycetes</taxon>
        <taxon>Micrococcales</taxon>
        <taxon>Micrococcaceae</taxon>
        <taxon>Pseudoglutamicibacter</taxon>
    </lineage>
</organism>
<comment type="caution">
    <text evidence="3">The sequence shown here is derived from an EMBL/GenBank/DDBJ whole genome shotgun (WGS) entry which is preliminary data.</text>
</comment>
<dbReference type="PANTHER" id="PTHR12110">
    <property type="entry name" value="HYDROXYPYRUVATE ISOMERASE"/>
    <property type="match status" value="1"/>
</dbReference>
<dbReference type="Pfam" id="PF01261">
    <property type="entry name" value="AP_endonuc_2"/>
    <property type="match status" value="1"/>
</dbReference>
<dbReference type="Gene3D" id="3.20.20.150">
    <property type="entry name" value="Divalent-metal-dependent TIM barrel enzymes"/>
    <property type="match status" value="1"/>
</dbReference>
<reference evidence="3 4" key="1">
    <citation type="submission" date="2014-07" db="EMBL/GenBank/DDBJ databases">
        <authorList>
            <person name="McCorrison J."/>
            <person name="Sanka R."/>
            <person name="Torralba M."/>
            <person name="Gillis M."/>
            <person name="Haft D.H."/>
            <person name="Methe B."/>
            <person name="Sutton G."/>
            <person name="Nelson K.E."/>
        </authorList>
    </citation>
    <scope>NUCLEOTIDE SEQUENCE [LARGE SCALE GENOMIC DNA]</scope>
    <source>
        <strain evidence="3 4">DNF00011</strain>
    </source>
</reference>
<dbReference type="InterPro" id="IPR050312">
    <property type="entry name" value="IolE/XylAMocC-like"/>
</dbReference>
<evidence type="ECO:0000313" key="3">
    <source>
        <dbReference type="EMBL" id="KGF19435.1"/>
    </source>
</evidence>
<dbReference type="PANTHER" id="PTHR12110:SF47">
    <property type="match status" value="1"/>
</dbReference>
<evidence type="ECO:0000313" key="4">
    <source>
        <dbReference type="Proteomes" id="UP000053528"/>
    </source>
</evidence>
<dbReference type="RefSeq" id="WP_035757839.1">
    <property type="nucleotide sequence ID" value="NZ_JRNH01000032.1"/>
</dbReference>
<dbReference type="Proteomes" id="UP000053528">
    <property type="component" value="Unassembled WGS sequence"/>
</dbReference>
<dbReference type="InterPro" id="IPR036237">
    <property type="entry name" value="Xyl_isomerase-like_sf"/>
</dbReference>
<name>A0A095YAG4_9MICC</name>
<feature type="domain" description="Xylose isomerase-like TIM barrel" evidence="2">
    <location>
        <begin position="31"/>
        <end position="256"/>
    </location>
</feature>
<keyword evidence="1" id="KW-0119">Carbohydrate metabolism</keyword>
<keyword evidence="3" id="KW-0413">Isomerase</keyword>
<evidence type="ECO:0000256" key="1">
    <source>
        <dbReference type="ARBA" id="ARBA00023277"/>
    </source>
</evidence>
<dbReference type="EMBL" id="JRNH01000032">
    <property type="protein sequence ID" value="KGF19435.1"/>
    <property type="molecule type" value="Genomic_DNA"/>
</dbReference>
<dbReference type="SUPFAM" id="SSF51658">
    <property type="entry name" value="Xylose isomerase-like"/>
    <property type="match status" value="1"/>
</dbReference>
<dbReference type="InterPro" id="IPR013022">
    <property type="entry name" value="Xyl_isomerase-like_TIM-brl"/>
</dbReference>
<proteinExistence type="predicted"/>
<sequence>MSVDPKSSASERVPVYLSTTCAFPKGPERAFQLARDLGYDGIEVLVTGNSTTRTGDELYALMQRYQVPVAAIHAPTLLFTQQVWGGAWKKIQRSVLLAHELGVRTIVVHPPFRWQGKYATGFAEGVRRSNEEYGVVIAVENMYPWRAAGQQNSKMYRPHYDPVPLDYDFVTWDFSHAAIAGADSLAAVQALGSRLTHLHVCDGTDNGKDEHLPPGMGTQPVAETLQYLGETGWRGSATVEVTTRRWRKEPDGVEQVLAQCLDFTRTHLQRPASNDILGP</sequence>
<evidence type="ECO:0000259" key="2">
    <source>
        <dbReference type="Pfam" id="PF01261"/>
    </source>
</evidence>
<gene>
    <name evidence="3" type="ORF">HMPREF2128_10155</name>
</gene>
<dbReference type="GO" id="GO:0016853">
    <property type="term" value="F:isomerase activity"/>
    <property type="evidence" value="ECO:0007669"/>
    <property type="project" value="UniProtKB-KW"/>
</dbReference>
<accession>A0A095YAG4</accession>
<dbReference type="AlphaFoldDB" id="A0A095YAG4"/>
<protein>
    <submittedName>
        <fullName evidence="3">Sugar phosphate isomerase</fullName>
    </submittedName>
</protein>